<protein>
    <submittedName>
        <fullName evidence="1">Uncharacterized protein</fullName>
    </submittedName>
</protein>
<comment type="caution">
    <text evidence="1">The sequence shown here is derived from an EMBL/GenBank/DDBJ whole genome shotgun (WGS) entry which is preliminary data.</text>
</comment>
<evidence type="ECO:0000313" key="2">
    <source>
        <dbReference type="Proteomes" id="UP000821837"/>
    </source>
</evidence>
<dbReference type="EMBL" id="JABSTV010001248">
    <property type="protein sequence ID" value="KAH7967901.1"/>
    <property type="molecule type" value="Genomic_DNA"/>
</dbReference>
<proteinExistence type="predicted"/>
<reference evidence="1" key="1">
    <citation type="journal article" date="2020" name="Cell">
        <title>Large-Scale Comparative Analyses of Tick Genomes Elucidate Their Genetic Diversity and Vector Capacities.</title>
        <authorList>
            <consortium name="Tick Genome and Microbiome Consortium (TIGMIC)"/>
            <person name="Jia N."/>
            <person name="Wang J."/>
            <person name="Shi W."/>
            <person name="Du L."/>
            <person name="Sun Y."/>
            <person name="Zhan W."/>
            <person name="Jiang J.F."/>
            <person name="Wang Q."/>
            <person name="Zhang B."/>
            <person name="Ji P."/>
            <person name="Bell-Sakyi L."/>
            <person name="Cui X.M."/>
            <person name="Yuan T.T."/>
            <person name="Jiang B.G."/>
            <person name="Yang W.F."/>
            <person name="Lam T.T."/>
            <person name="Chang Q.C."/>
            <person name="Ding S.J."/>
            <person name="Wang X.J."/>
            <person name="Zhu J.G."/>
            <person name="Ruan X.D."/>
            <person name="Zhao L."/>
            <person name="Wei J.T."/>
            <person name="Ye R.Z."/>
            <person name="Que T.C."/>
            <person name="Du C.H."/>
            <person name="Zhou Y.H."/>
            <person name="Cheng J.X."/>
            <person name="Dai P.F."/>
            <person name="Guo W.B."/>
            <person name="Han X.H."/>
            <person name="Huang E.J."/>
            <person name="Li L.F."/>
            <person name="Wei W."/>
            <person name="Gao Y.C."/>
            <person name="Liu J.Z."/>
            <person name="Shao H.Z."/>
            <person name="Wang X."/>
            <person name="Wang C.C."/>
            <person name="Yang T.C."/>
            <person name="Huo Q.B."/>
            <person name="Li W."/>
            <person name="Chen H.Y."/>
            <person name="Chen S.E."/>
            <person name="Zhou L.G."/>
            <person name="Ni X.B."/>
            <person name="Tian J.H."/>
            <person name="Sheng Y."/>
            <person name="Liu T."/>
            <person name="Pan Y.S."/>
            <person name="Xia L.Y."/>
            <person name="Li J."/>
            <person name="Zhao F."/>
            <person name="Cao W.C."/>
        </authorList>
    </citation>
    <scope>NUCLEOTIDE SEQUENCE</scope>
    <source>
        <strain evidence="1">Rsan-2018</strain>
    </source>
</reference>
<sequence>MTLRREEIGLASEKSVSLHVHDCYLQAASSDVRATLGSFRLVPDRGLGRVVTIANCDPVTLCGAAVAFCDPEKQYICYGEILRLDGKLVALLFDGLGITDDEESHEFVLVKLNLAASCFINHLASLHSKSFDDMKRVKSLLQGEACESLESGLHVTHDEAAIKTALDSSLNSSSAKTHPFDENQVIAVKAAVTSQSGSDLAAALSRARCAVYGFGRLASTDESCQNVFNTAHENNRRANPALSLSCVRHPGTIVCIESGEHEVVGEIAGIGDKDPTASH</sequence>
<evidence type="ECO:0000313" key="1">
    <source>
        <dbReference type="EMBL" id="KAH7967901.1"/>
    </source>
</evidence>
<dbReference type="Proteomes" id="UP000821837">
    <property type="component" value="Unassembled WGS sequence"/>
</dbReference>
<accession>A0A9D4Q5A3</accession>
<reference evidence="1" key="2">
    <citation type="submission" date="2021-09" db="EMBL/GenBank/DDBJ databases">
        <authorList>
            <person name="Jia N."/>
            <person name="Wang J."/>
            <person name="Shi W."/>
            <person name="Du L."/>
            <person name="Sun Y."/>
            <person name="Zhan W."/>
            <person name="Jiang J."/>
            <person name="Wang Q."/>
            <person name="Zhang B."/>
            <person name="Ji P."/>
            <person name="Sakyi L.B."/>
            <person name="Cui X."/>
            <person name="Yuan T."/>
            <person name="Jiang B."/>
            <person name="Yang W."/>
            <person name="Lam T.T.-Y."/>
            <person name="Chang Q."/>
            <person name="Ding S."/>
            <person name="Wang X."/>
            <person name="Zhu J."/>
            <person name="Ruan X."/>
            <person name="Zhao L."/>
            <person name="Wei J."/>
            <person name="Que T."/>
            <person name="Du C."/>
            <person name="Cheng J."/>
            <person name="Dai P."/>
            <person name="Han X."/>
            <person name="Huang E."/>
            <person name="Gao Y."/>
            <person name="Liu J."/>
            <person name="Shao H."/>
            <person name="Ye R."/>
            <person name="Li L."/>
            <person name="Wei W."/>
            <person name="Wang X."/>
            <person name="Wang C."/>
            <person name="Huo Q."/>
            <person name="Li W."/>
            <person name="Guo W."/>
            <person name="Chen H."/>
            <person name="Chen S."/>
            <person name="Zhou L."/>
            <person name="Zhou L."/>
            <person name="Ni X."/>
            <person name="Tian J."/>
            <person name="Zhou Y."/>
            <person name="Sheng Y."/>
            <person name="Liu T."/>
            <person name="Pan Y."/>
            <person name="Xia L."/>
            <person name="Li J."/>
            <person name="Zhao F."/>
            <person name="Cao W."/>
        </authorList>
    </citation>
    <scope>NUCLEOTIDE SEQUENCE</scope>
    <source>
        <strain evidence="1">Rsan-2018</strain>
        <tissue evidence="1">Larvae</tissue>
    </source>
</reference>
<organism evidence="1 2">
    <name type="scientific">Rhipicephalus sanguineus</name>
    <name type="common">Brown dog tick</name>
    <name type="synonym">Ixodes sanguineus</name>
    <dbReference type="NCBI Taxonomy" id="34632"/>
    <lineage>
        <taxon>Eukaryota</taxon>
        <taxon>Metazoa</taxon>
        <taxon>Ecdysozoa</taxon>
        <taxon>Arthropoda</taxon>
        <taxon>Chelicerata</taxon>
        <taxon>Arachnida</taxon>
        <taxon>Acari</taxon>
        <taxon>Parasitiformes</taxon>
        <taxon>Ixodida</taxon>
        <taxon>Ixodoidea</taxon>
        <taxon>Ixodidae</taxon>
        <taxon>Rhipicephalinae</taxon>
        <taxon>Rhipicephalus</taxon>
        <taxon>Rhipicephalus</taxon>
    </lineage>
</organism>
<keyword evidence="2" id="KW-1185">Reference proteome</keyword>
<dbReference type="AlphaFoldDB" id="A0A9D4Q5A3"/>
<name>A0A9D4Q5A3_RHISA</name>
<dbReference type="VEuPathDB" id="VectorBase:RSAN_030452"/>
<gene>
    <name evidence="1" type="ORF">HPB52_003816</name>
</gene>